<sequence>MVSLYNASIPMMLKYLGNLKVILTKAEQHCIAKGLNQEEMIKFRLIEDMRSLDYQVQSISNTAKFLATRVARAPDTYFPDDETTFPQLQSRVDATVAILAALDPETSMPAGREDDEILMETKAMGIFRFTGYSYVVQYACPNFHFHLGSAYCILRHLGVPLTAFDYLDTQRDLPVVAGVGEDCIWFEKEAAGLMNHFPCLVIRGTCAYADSQKNDRWQCYASAMAAAYAQELLTYVSVAGVQETKRALDVLHLGHFLLCSLGSD</sequence>
<name>A0ABQ9RAI8_9PEZI</name>
<dbReference type="InterPro" id="IPR018531">
    <property type="entry name" value="DUF1993"/>
</dbReference>
<dbReference type="EMBL" id="MLFU01000021">
    <property type="protein sequence ID" value="KAK1499185.1"/>
    <property type="molecule type" value="Genomic_DNA"/>
</dbReference>
<proteinExistence type="predicted"/>
<reference evidence="1 2" key="1">
    <citation type="submission" date="2016-10" db="EMBL/GenBank/DDBJ databases">
        <title>The genome sequence of Colletotrichum fioriniae PJ7.</title>
        <authorList>
            <person name="Baroncelli R."/>
        </authorList>
    </citation>
    <scope>NUCLEOTIDE SEQUENCE [LARGE SCALE GENOMIC DNA]</scope>
    <source>
        <strain evidence="1 2">Tom-12</strain>
    </source>
</reference>
<dbReference type="PANTHER" id="PTHR36922">
    <property type="entry name" value="BLL2446 PROTEIN"/>
    <property type="match status" value="1"/>
</dbReference>
<dbReference type="InterPro" id="IPR034660">
    <property type="entry name" value="DinB/YfiT-like"/>
</dbReference>
<dbReference type="PANTHER" id="PTHR36922:SF1">
    <property type="entry name" value="DUF1993 DOMAIN-CONTAINING PROTEIN"/>
    <property type="match status" value="1"/>
</dbReference>
<comment type="caution">
    <text evidence="1">The sequence shown here is derived from an EMBL/GenBank/DDBJ whole genome shotgun (WGS) entry which is preliminary data.</text>
</comment>
<gene>
    <name evidence="1" type="ORF">CTAM01_07106</name>
</gene>
<evidence type="ECO:0000313" key="1">
    <source>
        <dbReference type="EMBL" id="KAK1499185.1"/>
    </source>
</evidence>
<dbReference type="Proteomes" id="UP001227543">
    <property type="component" value="Unassembled WGS sequence"/>
</dbReference>
<dbReference type="RefSeq" id="XP_060382262.1">
    <property type="nucleotide sequence ID" value="XM_060523131.1"/>
</dbReference>
<protein>
    <submittedName>
        <fullName evidence="1">Uncharacterized protein</fullName>
    </submittedName>
</protein>
<dbReference type="Gene3D" id="1.20.120.450">
    <property type="entry name" value="dinb family like domain"/>
    <property type="match status" value="1"/>
</dbReference>
<dbReference type="InterPro" id="IPR035994">
    <property type="entry name" value="Nucleoside_phosphorylase_sf"/>
</dbReference>
<keyword evidence="2" id="KW-1185">Reference proteome</keyword>
<dbReference type="SUPFAM" id="SSF109854">
    <property type="entry name" value="DinB/YfiT-like putative metalloenzymes"/>
    <property type="match status" value="1"/>
</dbReference>
<accession>A0ABQ9RAI8</accession>
<evidence type="ECO:0000313" key="2">
    <source>
        <dbReference type="Proteomes" id="UP001227543"/>
    </source>
</evidence>
<dbReference type="SUPFAM" id="SSF53167">
    <property type="entry name" value="Purine and uridine phosphorylases"/>
    <property type="match status" value="1"/>
</dbReference>
<organism evidence="1 2">
    <name type="scientific">Colletotrichum tamarilloi</name>
    <dbReference type="NCBI Taxonomy" id="1209934"/>
    <lineage>
        <taxon>Eukaryota</taxon>
        <taxon>Fungi</taxon>
        <taxon>Dikarya</taxon>
        <taxon>Ascomycota</taxon>
        <taxon>Pezizomycotina</taxon>
        <taxon>Sordariomycetes</taxon>
        <taxon>Hypocreomycetidae</taxon>
        <taxon>Glomerellales</taxon>
        <taxon>Glomerellaceae</taxon>
        <taxon>Colletotrichum</taxon>
        <taxon>Colletotrichum acutatum species complex</taxon>
    </lineage>
</organism>
<dbReference type="Gene3D" id="3.40.50.1580">
    <property type="entry name" value="Nucleoside phosphorylase domain"/>
    <property type="match status" value="1"/>
</dbReference>
<dbReference type="GeneID" id="85407369"/>
<dbReference type="Pfam" id="PF09351">
    <property type="entry name" value="DUF1993"/>
    <property type="match status" value="1"/>
</dbReference>